<dbReference type="PANTHER" id="PTHR47165">
    <property type="entry name" value="OS03G0429900 PROTEIN"/>
    <property type="match status" value="1"/>
</dbReference>
<accession>A0A6M2E944</accession>
<dbReference type="InterPro" id="IPR013955">
    <property type="entry name" value="Rep_factor-A_C"/>
</dbReference>
<reference evidence="9" key="1">
    <citation type="submission" date="2020-03" db="EMBL/GenBank/DDBJ databases">
        <authorList>
            <person name="Zhang R."/>
        </authorList>
    </citation>
    <scope>NUCLEOTIDE SEQUENCE</scope>
</reference>
<evidence type="ECO:0008006" key="10">
    <source>
        <dbReference type="Google" id="ProtNLM"/>
    </source>
</evidence>
<dbReference type="EMBL" id="GILB01001018">
    <property type="protein sequence ID" value="NUU81351.1"/>
    <property type="molecule type" value="Transcribed_RNA"/>
</dbReference>
<dbReference type="CDD" id="cd04476">
    <property type="entry name" value="RPA1_DBD_C"/>
    <property type="match status" value="1"/>
</dbReference>
<dbReference type="InterPro" id="IPR012340">
    <property type="entry name" value="NA-bd_OB-fold"/>
</dbReference>
<feature type="domain" description="Replication protein A OB" evidence="8">
    <location>
        <begin position="89"/>
        <end position="177"/>
    </location>
</feature>
<feature type="region of interest" description="Disordered" evidence="6">
    <location>
        <begin position="482"/>
        <end position="509"/>
    </location>
</feature>
<feature type="region of interest" description="Disordered" evidence="6">
    <location>
        <begin position="380"/>
        <end position="403"/>
    </location>
</feature>
<feature type="region of interest" description="Disordered" evidence="6">
    <location>
        <begin position="425"/>
        <end position="451"/>
    </location>
</feature>
<feature type="compositionally biased region" description="Low complexity" evidence="6">
    <location>
        <begin position="393"/>
        <end position="403"/>
    </location>
</feature>
<evidence type="ECO:0000256" key="3">
    <source>
        <dbReference type="ARBA" id="ARBA00022771"/>
    </source>
</evidence>
<proteinExistence type="inferred from homology"/>
<evidence type="ECO:0000313" key="9">
    <source>
        <dbReference type="EMBL" id="NUU81351.1"/>
    </source>
</evidence>
<keyword evidence="5" id="KW-0238">DNA-binding</keyword>
<dbReference type="InterPro" id="IPR047192">
    <property type="entry name" value="Euk_RPA1_DBD_C"/>
</dbReference>
<name>A0A6M2E944_9ROSI</name>
<sequence>MGGAIQAVAKTRDLPTFAAIVIEGNHYEIKGFYTYENRAVNTVAAHDAVIDLKSNTNITGIEAITPSVPRYYFNFIDYGHIMTKSKSSRILTDVLGRLKALQPLEQVIVRGQKLENKREFMLENIRGEELRITLWGDSARDFDGLALHNLPSPVIIVFVGFRVTEFKGKPNLNSTAASLWYFNPDIPECLAYKHFFAQLPVEIQQLPSSSNVVLSIEEQIKENRRTIHEILCMNPYEHKHLRFTCQASIVDFDFPNGWWYPSCPKCNKKLSGGESNYTCMDHDAITSLPVPWFRLECIVTDGEDVTNFLLFGKTAENFFGSLAHHYVYDRKFIDPSVLPPAMAAKLNKSMIFQLRFGAFRSITNRCEVIITNIFDDNTNKSIHPLETATPEAKSSPTSKTSTPLSYMKQVLKAPSTPQNTVTQLRIAPDSLETPPRNISPNKETSINSEARRALDFDDATQQLSHEDEHDKAIEVQGNLGNIATSETFDHSLPPLKKQRATSSSSSKKN</sequence>
<keyword evidence="4" id="KW-0862">Zinc</keyword>
<organism evidence="9">
    <name type="scientific">Populus davidiana</name>
    <dbReference type="NCBI Taxonomy" id="266767"/>
    <lineage>
        <taxon>Eukaryota</taxon>
        <taxon>Viridiplantae</taxon>
        <taxon>Streptophyta</taxon>
        <taxon>Embryophyta</taxon>
        <taxon>Tracheophyta</taxon>
        <taxon>Spermatophyta</taxon>
        <taxon>Magnoliopsida</taxon>
        <taxon>eudicotyledons</taxon>
        <taxon>Gunneridae</taxon>
        <taxon>Pentapetalae</taxon>
        <taxon>rosids</taxon>
        <taxon>fabids</taxon>
        <taxon>Malpighiales</taxon>
        <taxon>Salicaceae</taxon>
        <taxon>Saliceae</taxon>
        <taxon>Populus</taxon>
    </lineage>
</organism>
<dbReference type="AlphaFoldDB" id="A0A6M2E944"/>
<evidence type="ECO:0000256" key="1">
    <source>
        <dbReference type="ARBA" id="ARBA00005690"/>
    </source>
</evidence>
<protein>
    <recommendedName>
        <fullName evidence="10">Replication protein A OB domain-containing protein</fullName>
    </recommendedName>
</protein>
<evidence type="ECO:0000259" key="8">
    <source>
        <dbReference type="Pfam" id="PF16900"/>
    </source>
</evidence>
<keyword evidence="3" id="KW-0863">Zinc-finger</keyword>
<comment type="similarity">
    <text evidence="1">Belongs to the replication factor A protein 1 family.</text>
</comment>
<evidence type="ECO:0000256" key="2">
    <source>
        <dbReference type="ARBA" id="ARBA00022723"/>
    </source>
</evidence>
<evidence type="ECO:0000259" key="7">
    <source>
        <dbReference type="Pfam" id="PF08646"/>
    </source>
</evidence>
<dbReference type="GO" id="GO:0008270">
    <property type="term" value="F:zinc ion binding"/>
    <property type="evidence" value="ECO:0007669"/>
    <property type="project" value="UniProtKB-KW"/>
</dbReference>
<dbReference type="PANTHER" id="PTHR47165:SF4">
    <property type="entry name" value="OS03G0429900 PROTEIN"/>
    <property type="match status" value="1"/>
</dbReference>
<dbReference type="Pfam" id="PF08646">
    <property type="entry name" value="Rep_fac-A_C"/>
    <property type="match status" value="1"/>
</dbReference>
<feature type="compositionally biased region" description="Polar residues" evidence="6">
    <location>
        <begin position="436"/>
        <end position="448"/>
    </location>
</feature>
<dbReference type="GO" id="GO:0003677">
    <property type="term" value="F:DNA binding"/>
    <property type="evidence" value="ECO:0007669"/>
    <property type="project" value="UniProtKB-KW"/>
</dbReference>
<feature type="compositionally biased region" description="Polar residues" evidence="6">
    <location>
        <begin position="500"/>
        <end position="509"/>
    </location>
</feature>
<dbReference type="CDD" id="cd04481">
    <property type="entry name" value="RPA1_DBD_B_like"/>
    <property type="match status" value="1"/>
</dbReference>
<evidence type="ECO:0000256" key="4">
    <source>
        <dbReference type="ARBA" id="ARBA00022833"/>
    </source>
</evidence>
<evidence type="ECO:0000256" key="6">
    <source>
        <dbReference type="SAM" id="MobiDB-lite"/>
    </source>
</evidence>
<evidence type="ECO:0000256" key="5">
    <source>
        <dbReference type="ARBA" id="ARBA00023125"/>
    </source>
</evidence>
<dbReference type="SUPFAM" id="SSF50249">
    <property type="entry name" value="Nucleic acid-binding proteins"/>
    <property type="match status" value="2"/>
</dbReference>
<keyword evidence="2" id="KW-0479">Metal-binding</keyword>
<dbReference type="Gene3D" id="2.40.50.140">
    <property type="entry name" value="Nucleic acid-binding proteins"/>
    <property type="match status" value="2"/>
</dbReference>
<feature type="domain" description="Replication factor A C-terminal" evidence="7">
    <location>
        <begin position="243"/>
        <end position="355"/>
    </location>
</feature>
<dbReference type="Pfam" id="PF16900">
    <property type="entry name" value="REPA_OB_2"/>
    <property type="match status" value="1"/>
</dbReference>
<dbReference type="InterPro" id="IPR031657">
    <property type="entry name" value="REPA_OB_2"/>
</dbReference>